<evidence type="ECO:0000313" key="2">
    <source>
        <dbReference type="Proteomes" id="UP000790709"/>
    </source>
</evidence>
<protein>
    <submittedName>
        <fullName evidence="1">Uncharacterized protein</fullName>
    </submittedName>
</protein>
<dbReference type="Proteomes" id="UP000790709">
    <property type="component" value="Unassembled WGS sequence"/>
</dbReference>
<comment type="caution">
    <text evidence="1">The sequence shown here is derived from an EMBL/GenBank/DDBJ whole genome shotgun (WGS) entry which is preliminary data.</text>
</comment>
<name>A0ACB8B8V7_9AGAM</name>
<organism evidence="1 2">
    <name type="scientific">Leucogyrophana mollusca</name>
    <dbReference type="NCBI Taxonomy" id="85980"/>
    <lineage>
        <taxon>Eukaryota</taxon>
        <taxon>Fungi</taxon>
        <taxon>Dikarya</taxon>
        <taxon>Basidiomycota</taxon>
        <taxon>Agaricomycotina</taxon>
        <taxon>Agaricomycetes</taxon>
        <taxon>Agaricomycetidae</taxon>
        <taxon>Boletales</taxon>
        <taxon>Boletales incertae sedis</taxon>
        <taxon>Leucogyrophana</taxon>
    </lineage>
</organism>
<reference evidence="1" key="1">
    <citation type="journal article" date="2021" name="New Phytol.">
        <title>Evolutionary innovations through gain and loss of genes in the ectomycorrhizal Boletales.</title>
        <authorList>
            <person name="Wu G."/>
            <person name="Miyauchi S."/>
            <person name="Morin E."/>
            <person name="Kuo A."/>
            <person name="Drula E."/>
            <person name="Varga T."/>
            <person name="Kohler A."/>
            <person name="Feng B."/>
            <person name="Cao Y."/>
            <person name="Lipzen A."/>
            <person name="Daum C."/>
            <person name="Hundley H."/>
            <person name="Pangilinan J."/>
            <person name="Johnson J."/>
            <person name="Barry K."/>
            <person name="LaButti K."/>
            <person name="Ng V."/>
            <person name="Ahrendt S."/>
            <person name="Min B."/>
            <person name="Choi I.G."/>
            <person name="Park H."/>
            <person name="Plett J.M."/>
            <person name="Magnuson J."/>
            <person name="Spatafora J.W."/>
            <person name="Nagy L.G."/>
            <person name="Henrissat B."/>
            <person name="Grigoriev I.V."/>
            <person name="Yang Z.L."/>
            <person name="Xu J."/>
            <person name="Martin F.M."/>
        </authorList>
    </citation>
    <scope>NUCLEOTIDE SEQUENCE</scope>
    <source>
        <strain evidence="1">KUC20120723A-06</strain>
    </source>
</reference>
<evidence type="ECO:0000313" key="1">
    <source>
        <dbReference type="EMBL" id="KAH7921212.1"/>
    </source>
</evidence>
<dbReference type="EMBL" id="MU266537">
    <property type="protein sequence ID" value="KAH7921212.1"/>
    <property type="molecule type" value="Genomic_DNA"/>
</dbReference>
<sequence>MSRHGNIDARSSGKLHRKAAQDIWARFSASYPNEEPTGSPSAGLGPASAKPSSAPATSAAILKTSTTTTSSSSSSTSSSTSTSTTSSSSSTISSSSALSSISTLSTPAYTPPPPRPSTSNYRSATGLSLAPSSSTSAAASATPTGTSTISTGLLVGGIAGGLVGLAIIGFALMFCLRKCRKGDDYEDDFNASAFKRQSAILVDDPVPPPQSYNPRPPSMIERKMANASPALARQKSYGQNYYGGYGGYGQQSYQAPPPMPAAYQQPAMGYNDPSQLARQPSHAAYLNRQPSAGAPYASPVDPSAHYVDLDRSSVTPFQAAQYADISRQLNSYDPHMAAPHADEDDFGPLPSPFDDVAHDDGHHTTDAVPRAPSPVHLQESAPHEGDAIGTAVTSPDVGAPRAREAPSATKRPDTVYTVYGDGDAYDGI</sequence>
<keyword evidence="2" id="KW-1185">Reference proteome</keyword>
<gene>
    <name evidence="1" type="ORF">BV22DRAFT_1132481</name>
</gene>
<accession>A0ACB8B8V7</accession>
<proteinExistence type="predicted"/>